<comment type="caution">
    <text evidence="2">The sequence shown here is derived from an EMBL/GenBank/DDBJ whole genome shotgun (WGS) entry which is preliminary data.</text>
</comment>
<accession>A0AAN6P4D2</accession>
<keyword evidence="3" id="KW-1185">Reference proteome</keyword>
<evidence type="ECO:0000313" key="2">
    <source>
        <dbReference type="EMBL" id="KAK4031518.1"/>
    </source>
</evidence>
<organism evidence="2 3">
    <name type="scientific">Parachaetomium inaequale</name>
    <dbReference type="NCBI Taxonomy" id="2588326"/>
    <lineage>
        <taxon>Eukaryota</taxon>
        <taxon>Fungi</taxon>
        <taxon>Dikarya</taxon>
        <taxon>Ascomycota</taxon>
        <taxon>Pezizomycotina</taxon>
        <taxon>Sordariomycetes</taxon>
        <taxon>Sordariomycetidae</taxon>
        <taxon>Sordariales</taxon>
        <taxon>Chaetomiaceae</taxon>
        <taxon>Parachaetomium</taxon>
    </lineage>
</organism>
<dbReference type="Proteomes" id="UP001303115">
    <property type="component" value="Unassembled WGS sequence"/>
</dbReference>
<reference evidence="3" key="1">
    <citation type="journal article" date="2023" name="Mol. Phylogenet. Evol.">
        <title>Genome-scale phylogeny and comparative genomics of the fungal order Sordariales.</title>
        <authorList>
            <person name="Hensen N."/>
            <person name="Bonometti L."/>
            <person name="Westerberg I."/>
            <person name="Brannstrom I.O."/>
            <person name="Guillou S."/>
            <person name="Cros-Aarteil S."/>
            <person name="Calhoun S."/>
            <person name="Haridas S."/>
            <person name="Kuo A."/>
            <person name="Mondo S."/>
            <person name="Pangilinan J."/>
            <person name="Riley R."/>
            <person name="LaButti K."/>
            <person name="Andreopoulos B."/>
            <person name="Lipzen A."/>
            <person name="Chen C."/>
            <person name="Yan M."/>
            <person name="Daum C."/>
            <person name="Ng V."/>
            <person name="Clum A."/>
            <person name="Steindorff A."/>
            <person name="Ohm R.A."/>
            <person name="Martin F."/>
            <person name="Silar P."/>
            <person name="Natvig D.O."/>
            <person name="Lalanne C."/>
            <person name="Gautier V."/>
            <person name="Ament-Velasquez S.L."/>
            <person name="Kruys A."/>
            <person name="Hutchinson M.I."/>
            <person name="Powell A.J."/>
            <person name="Barry K."/>
            <person name="Miller A.N."/>
            <person name="Grigoriev I.V."/>
            <person name="Debuchy R."/>
            <person name="Gladieux P."/>
            <person name="Hiltunen Thoren M."/>
            <person name="Johannesson H."/>
        </authorList>
    </citation>
    <scope>NUCLEOTIDE SEQUENCE [LARGE SCALE GENOMIC DNA]</scope>
    <source>
        <strain evidence="3">CBS 284.82</strain>
    </source>
</reference>
<dbReference type="AlphaFoldDB" id="A0AAN6P4D2"/>
<gene>
    <name evidence="2" type="ORF">C8A01DRAFT_42034</name>
</gene>
<dbReference type="EMBL" id="MU854778">
    <property type="protein sequence ID" value="KAK4031518.1"/>
    <property type="molecule type" value="Genomic_DNA"/>
</dbReference>
<evidence type="ECO:0000313" key="3">
    <source>
        <dbReference type="Proteomes" id="UP001303115"/>
    </source>
</evidence>
<protein>
    <submittedName>
        <fullName evidence="2">Uncharacterized protein</fullName>
    </submittedName>
</protein>
<sequence>MEEPRPHPSNAPFHNAGRAGRWLRRRGARRCLSDRVDELLVPVQLVDLGRLHQVGEQRRQRPAAAARPARRPAAAAAPPAPARRAVALLTVIRLRVYGPSPSSSRYCFAKKARPPPVLCLRWCSASRRTYKGSLFELTSVAQRELQEFERVKAKAVSQLTYGNDENCDTETIALLIAWLNDYYRGQDVYFALLGAPSWDLEAFPAPPQVKKIFLFRQHQGIWSVAYVKRRPDQVIMFDGTSKKPSHRLHKDRDRRNRLQLLEYAVKGQLAQLGIPDMVCVRQHKIVSHAKETYSATSCLAWAEAKFCRWPIGHNWDEFKHPCWLPATDICSEFSAMIYNGETDWGDVLRERARRANRARLTGA</sequence>
<evidence type="ECO:0000256" key="1">
    <source>
        <dbReference type="SAM" id="MobiDB-lite"/>
    </source>
</evidence>
<feature type="region of interest" description="Disordered" evidence="1">
    <location>
        <begin position="56"/>
        <end position="78"/>
    </location>
</feature>
<feature type="compositionally biased region" description="Low complexity" evidence="1">
    <location>
        <begin position="62"/>
        <end position="78"/>
    </location>
</feature>
<proteinExistence type="predicted"/>
<name>A0AAN6P4D2_9PEZI</name>